<keyword evidence="8" id="KW-0511">Multifunctional enzyme</keyword>
<evidence type="ECO:0000256" key="1">
    <source>
        <dbReference type="ARBA" id="ARBA00004777"/>
    </source>
</evidence>
<evidence type="ECO:0000256" key="13">
    <source>
        <dbReference type="SAM" id="MobiDB-lite"/>
    </source>
</evidence>
<dbReference type="HAMAP" id="MF_01576">
    <property type="entry name" value="THF_DHG_CYH"/>
    <property type="match status" value="1"/>
</dbReference>
<evidence type="ECO:0000313" key="16">
    <source>
        <dbReference type="EMBL" id="WVZ96304.1"/>
    </source>
</evidence>
<keyword evidence="3" id="KW-0554">One-carbon metabolism</keyword>
<comment type="pathway">
    <text evidence="1">One-carbon metabolism; tetrahydrofolate interconversion.</text>
</comment>
<evidence type="ECO:0000256" key="8">
    <source>
        <dbReference type="ARBA" id="ARBA00023268"/>
    </source>
</evidence>
<evidence type="ECO:0000256" key="12">
    <source>
        <dbReference type="ARBA" id="ARBA00061364"/>
    </source>
</evidence>
<evidence type="ECO:0000256" key="7">
    <source>
        <dbReference type="ARBA" id="ARBA00023238"/>
    </source>
</evidence>
<dbReference type="GO" id="GO:0004488">
    <property type="term" value="F:methylenetetrahydrofolate dehydrogenase (NADP+) activity"/>
    <property type="evidence" value="ECO:0007669"/>
    <property type="project" value="UniProtKB-EC"/>
</dbReference>
<feature type="domain" description="Tetrahydrofolate dehydrogenase/cyclohydrolase NAD(P)-binding" evidence="15">
    <location>
        <begin position="207"/>
        <end position="354"/>
    </location>
</feature>
<accession>A0AAQ3URN3</accession>
<dbReference type="Pfam" id="PF00763">
    <property type="entry name" value="THF_DHG_CYH"/>
    <property type="match status" value="1"/>
</dbReference>
<dbReference type="EMBL" id="CP144754">
    <property type="protein sequence ID" value="WVZ96304.1"/>
    <property type="molecule type" value="Genomic_DNA"/>
</dbReference>
<feature type="domain" description="Tetrahydrofolate dehydrogenase/cyclohydrolase catalytic" evidence="14">
    <location>
        <begin position="71"/>
        <end position="186"/>
    </location>
</feature>
<dbReference type="InterPro" id="IPR046346">
    <property type="entry name" value="Aminoacid_DH-like_N_sf"/>
</dbReference>
<evidence type="ECO:0000256" key="10">
    <source>
        <dbReference type="ARBA" id="ARBA00052194"/>
    </source>
</evidence>
<evidence type="ECO:0000256" key="9">
    <source>
        <dbReference type="ARBA" id="ARBA00036357"/>
    </source>
</evidence>
<dbReference type="PROSITE" id="PS00767">
    <property type="entry name" value="THF_DHG_CYH_2"/>
    <property type="match status" value="1"/>
</dbReference>
<evidence type="ECO:0000256" key="4">
    <source>
        <dbReference type="ARBA" id="ARBA00022801"/>
    </source>
</evidence>
<protein>
    <recommendedName>
        <fullName evidence="18">Methenyltetrahydrofolate cyclohydrolase</fullName>
    </recommendedName>
</protein>
<dbReference type="GO" id="GO:0035999">
    <property type="term" value="P:tetrahydrofolate interconversion"/>
    <property type="evidence" value="ECO:0007669"/>
    <property type="project" value="TreeGrafter"/>
</dbReference>
<dbReference type="SUPFAM" id="SSF53223">
    <property type="entry name" value="Aminoacid dehydrogenase-like, N-terminal domain"/>
    <property type="match status" value="1"/>
</dbReference>
<keyword evidence="6" id="KW-0560">Oxidoreductase</keyword>
<dbReference type="CDD" id="cd01080">
    <property type="entry name" value="NAD_bind_m-THF_DH_Cyclohyd"/>
    <property type="match status" value="1"/>
</dbReference>
<evidence type="ECO:0000256" key="11">
    <source>
        <dbReference type="ARBA" id="ARBA00058319"/>
    </source>
</evidence>
<evidence type="ECO:0000256" key="5">
    <source>
        <dbReference type="ARBA" id="ARBA00022857"/>
    </source>
</evidence>
<dbReference type="GO" id="GO:0005829">
    <property type="term" value="C:cytosol"/>
    <property type="evidence" value="ECO:0007669"/>
    <property type="project" value="TreeGrafter"/>
</dbReference>
<dbReference type="Gene3D" id="3.40.50.10860">
    <property type="entry name" value="Leucine Dehydrogenase, chain A, domain 1"/>
    <property type="match status" value="1"/>
</dbReference>
<keyword evidence="4" id="KW-0378">Hydrolase</keyword>
<evidence type="ECO:0000259" key="14">
    <source>
        <dbReference type="Pfam" id="PF00763"/>
    </source>
</evidence>
<evidence type="ECO:0000256" key="2">
    <source>
        <dbReference type="ARBA" id="ARBA00011738"/>
    </source>
</evidence>
<dbReference type="InterPro" id="IPR020630">
    <property type="entry name" value="THF_DH/CycHdrlase_cat_dom"/>
</dbReference>
<dbReference type="Pfam" id="PF02882">
    <property type="entry name" value="THF_DHG_CYH_C"/>
    <property type="match status" value="1"/>
</dbReference>
<dbReference type="InterPro" id="IPR020867">
    <property type="entry name" value="THF_DH/CycHdrlase_CS"/>
</dbReference>
<dbReference type="GO" id="GO:0004477">
    <property type="term" value="F:methenyltetrahydrofolate cyclohydrolase activity"/>
    <property type="evidence" value="ECO:0007669"/>
    <property type="project" value="UniProtKB-EC"/>
</dbReference>
<dbReference type="GO" id="GO:0009853">
    <property type="term" value="P:photorespiration"/>
    <property type="evidence" value="ECO:0007669"/>
    <property type="project" value="UniProtKB-KW"/>
</dbReference>
<dbReference type="Gene3D" id="3.40.50.720">
    <property type="entry name" value="NAD(P)-binding Rossmann-like Domain"/>
    <property type="match status" value="1"/>
</dbReference>
<organism evidence="16 17">
    <name type="scientific">Paspalum notatum var. saurae</name>
    <dbReference type="NCBI Taxonomy" id="547442"/>
    <lineage>
        <taxon>Eukaryota</taxon>
        <taxon>Viridiplantae</taxon>
        <taxon>Streptophyta</taxon>
        <taxon>Embryophyta</taxon>
        <taxon>Tracheophyta</taxon>
        <taxon>Spermatophyta</taxon>
        <taxon>Magnoliopsida</taxon>
        <taxon>Liliopsida</taxon>
        <taxon>Poales</taxon>
        <taxon>Poaceae</taxon>
        <taxon>PACMAD clade</taxon>
        <taxon>Panicoideae</taxon>
        <taxon>Andropogonodae</taxon>
        <taxon>Paspaleae</taxon>
        <taxon>Paspalinae</taxon>
        <taxon>Paspalum</taxon>
    </lineage>
</organism>
<dbReference type="SUPFAM" id="SSF51735">
    <property type="entry name" value="NAD(P)-binding Rossmann-fold domains"/>
    <property type="match status" value="1"/>
</dbReference>
<keyword evidence="5" id="KW-0521">NADP</keyword>
<evidence type="ECO:0000259" key="15">
    <source>
        <dbReference type="Pfam" id="PF02882"/>
    </source>
</evidence>
<reference evidence="16 17" key="1">
    <citation type="submission" date="2024-02" db="EMBL/GenBank/DDBJ databases">
        <title>High-quality chromosome-scale genome assembly of Pensacola bahiagrass (Paspalum notatum Flugge var. saurae).</title>
        <authorList>
            <person name="Vega J.M."/>
            <person name="Podio M."/>
            <person name="Orjuela J."/>
            <person name="Siena L.A."/>
            <person name="Pessino S.C."/>
            <person name="Combes M.C."/>
            <person name="Mariac C."/>
            <person name="Albertini E."/>
            <person name="Pupilli F."/>
            <person name="Ortiz J.P.A."/>
            <person name="Leblanc O."/>
        </authorList>
    </citation>
    <scope>NUCLEOTIDE SEQUENCE [LARGE SCALE GENOMIC DNA]</scope>
    <source>
        <strain evidence="16">R1</strain>
        <tissue evidence="16">Leaf</tissue>
    </source>
</reference>
<proteinExistence type="inferred from homology"/>
<sequence length="358" mass="37806">MQAAVLLEPGPSIRPKLLRSPGPTQGSPCNSQAQQSPPRSHPNLPQASRRRRSLHPPVATTTPTTAMAQIIDGKAIAADVRREVAAEVAALSSAHGLVPGLAVVIVGSRKDSQTYVSMKRKACAEVGIRSVHVDLPEDISEPALVAEVHRLNADPAVHGILVQLPLPKHINEEKILNEISIEKDVDGFHPLNIGKLAMKGREPLFLPCTPKGCMELLSRSGVTVKGKRAVVVGRSNIVGLPVSLLLLKADATVSIVHSRTPDPESIVREADIVIAAAGQAMMIKGDWIKPGAAVIDVGTNSVDDPTRKSGYRLVGDVDFTEVSKVAGYLTPVPGGVGPMTVAMLLKNTVDGAKRGIVE</sequence>
<comment type="subunit">
    <text evidence="2">Homodimer.</text>
</comment>
<dbReference type="InterPro" id="IPR020631">
    <property type="entry name" value="THF_DH/CycHdrlase_NAD-bd_dom"/>
</dbReference>
<comment type="similarity">
    <text evidence="12">Belongs to the tetrahydrofolate dehydrogenase/cyclohydrolase family.</text>
</comment>
<evidence type="ECO:0008006" key="18">
    <source>
        <dbReference type="Google" id="ProtNLM"/>
    </source>
</evidence>
<dbReference type="Proteomes" id="UP001341281">
    <property type="component" value="Chromosome 10"/>
</dbReference>
<dbReference type="InterPro" id="IPR000672">
    <property type="entry name" value="THF_DH/CycHdrlase"/>
</dbReference>
<feature type="compositionally biased region" description="Polar residues" evidence="13">
    <location>
        <begin position="22"/>
        <end position="46"/>
    </location>
</feature>
<name>A0AAQ3URN3_PASNO</name>
<evidence type="ECO:0000256" key="3">
    <source>
        <dbReference type="ARBA" id="ARBA00022563"/>
    </source>
</evidence>
<dbReference type="PANTHER" id="PTHR48099:SF27">
    <property type="entry name" value="BIFUNCTIONAL PROTEIN FOLD 2"/>
    <property type="match status" value="1"/>
</dbReference>
<comment type="catalytic activity">
    <reaction evidence="10">
        <text>(6R)-5,10-methylene-5,6,7,8-tetrahydrofolate + NADP(+) = (6R)-5,10-methenyltetrahydrofolate + NADPH</text>
        <dbReference type="Rhea" id="RHEA:22812"/>
        <dbReference type="ChEBI" id="CHEBI:15636"/>
        <dbReference type="ChEBI" id="CHEBI:57455"/>
        <dbReference type="ChEBI" id="CHEBI:57783"/>
        <dbReference type="ChEBI" id="CHEBI:58349"/>
        <dbReference type="EC" id="1.5.1.5"/>
    </reaction>
</comment>
<evidence type="ECO:0000256" key="6">
    <source>
        <dbReference type="ARBA" id="ARBA00023002"/>
    </source>
</evidence>
<dbReference type="FunFam" id="3.40.50.720:FF:000006">
    <property type="entry name" value="Bifunctional protein FolD"/>
    <property type="match status" value="1"/>
</dbReference>
<feature type="region of interest" description="Disordered" evidence="13">
    <location>
        <begin position="1"/>
        <end position="62"/>
    </location>
</feature>
<comment type="catalytic activity">
    <reaction evidence="9">
        <text>(6R)-5,10-methenyltetrahydrofolate + H2O = (6R)-10-formyltetrahydrofolate + H(+)</text>
        <dbReference type="Rhea" id="RHEA:23700"/>
        <dbReference type="ChEBI" id="CHEBI:15377"/>
        <dbReference type="ChEBI" id="CHEBI:15378"/>
        <dbReference type="ChEBI" id="CHEBI:57455"/>
        <dbReference type="ChEBI" id="CHEBI:195366"/>
        <dbReference type="EC" id="3.5.4.9"/>
    </reaction>
</comment>
<dbReference type="FunFam" id="3.40.50.10860:FF:000001">
    <property type="entry name" value="Bifunctional protein FolD"/>
    <property type="match status" value="1"/>
</dbReference>
<keyword evidence="7" id="KW-0601">Photorespiration</keyword>
<dbReference type="AlphaFoldDB" id="A0AAQ3URN3"/>
<dbReference type="PANTHER" id="PTHR48099">
    <property type="entry name" value="C-1-TETRAHYDROFOLATE SYNTHASE, CYTOPLASMIC-RELATED"/>
    <property type="match status" value="1"/>
</dbReference>
<keyword evidence="17" id="KW-1185">Reference proteome</keyword>
<comment type="function">
    <text evidence="11">Catalyzes the oxidation of 5,10-methylenetetrahydrofolate to 5,10-methenyltetrahydrofolate and then the hydrolysis of 5,10-methenyltetrahydrofolate to 10-formyltetrahydrofolate.</text>
</comment>
<dbReference type="InterPro" id="IPR036291">
    <property type="entry name" value="NAD(P)-bd_dom_sf"/>
</dbReference>
<dbReference type="PRINTS" id="PR00085">
    <property type="entry name" value="THFDHDRGNASE"/>
</dbReference>
<gene>
    <name evidence="16" type="ORF">U9M48_041960</name>
</gene>
<evidence type="ECO:0000313" key="17">
    <source>
        <dbReference type="Proteomes" id="UP001341281"/>
    </source>
</evidence>